<dbReference type="RefSeq" id="WP_243520921.1">
    <property type="nucleotide sequence ID" value="NZ_CP094538.1"/>
</dbReference>
<evidence type="ECO:0000256" key="1">
    <source>
        <dbReference type="ARBA" id="ARBA00022741"/>
    </source>
</evidence>
<gene>
    <name evidence="3" type="ORF">MTP16_25490</name>
</gene>
<dbReference type="InterPro" id="IPR037103">
    <property type="entry name" value="Tubulin/FtsZ-like_C"/>
</dbReference>
<keyword evidence="3" id="KW-0614">Plasmid</keyword>
<accession>A0ABY4BC75</accession>
<sequence length="172" mass="18300">MEPLDKNCDASPTGGTATADTLVITWLSEYAGTRALQMMTPASQQQLRDTVQLIVADQGDVNVDEENIRQVLAGALSLQFGKATAKGAGRVELLCRQLWQEAVVLGEAAKPADRILLAIQSGTIEELEMDELTRILESVVSHAGGQAEVVFGHGLNPALGESIQATMLVSRS</sequence>
<proteinExistence type="predicted"/>
<evidence type="ECO:0000313" key="4">
    <source>
        <dbReference type="Proteomes" id="UP000831390"/>
    </source>
</evidence>
<dbReference type="EMBL" id="CP094538">
    <property type="protein sequence ID" value="UOE36754.1"/>
    <property type="molecule type" value="Genomic_DNA"/>
</dbReference>
<geneLocation type="plasmid" evidence="3 4">
    <name>unnamed4</name>
</geneLocation>
<keyword evidence="2" id="KW-0342">GTP-binding</keyword>
<dbReference type="SUPFAM" id="SSF55307">
    <property type="entry name" value="Tubulin C-terminal domain-like"/>
    <property type="match status" value="1"/>
</dbReference>
<evidence type="ECO:0000256" key="2">
    <source>
        <dbReference type="ARBA" id="ARBA00023134"/>
    </source>
</evidence>
<protein>
    <recommendedName>
        <fullName evidence="5">Tubulin/FtsZ 2-layer sandwich domain-containing protein</fullName>
    </recommendedName>
</protein>
<evidence type="ECO:0000313" key="3">
    <source>
        <dbReference type="EMBL" id="UOE36754.1"/>
    </source>
</evidence>
<evidence type="ECO:0008006" key="5">
    <source>
        <dbReference type="Google" id="ProtNLM"/>
    </source>
</evidence>
<keyword evidence="4" id="KW-1185">Reference proteome</keyword>
<reference evidence="3 4" key="1">
    <citation type="submission" date="2022-03" db="EMBL/GenBank/DDBJ databases">
        <title>Hymenobactersp. isolated from the air.</title>
        <authorList>
            <person name="Won M."/>
            <person name="Kwon S.-W."/>
        </authorList>
    </citation>
    <scope>NUCLEOTIDE SEQUENCE [LARGE SCALE GENOMIC DNA]</scope>
    <source>
        <strain evidence="3 4">KACC 22596</strain>
        <plasmid evidence="3 4">unnamed4</plasmid>
    </source>
</reference>
<dbReference type="Gene3D" id="3.30.1330.20">
    <property type="entry name" value="Tubulin/FtsZ, C-terminal domain"/>
    <property type="match status" value="1"/>
</dbReference>
<dbReference type="InterPro" id="IPR008280">
    <property type="entry name" value="Tub_FtsZ_C"/>
</dbReference>
<keyword evidence="1" id="KW-0547">Nucleotide-binding</keyword>
<name>A0ABY4BC75_9BACT</name>
<dbReference type="Proteomes" id="UP000831390">
    <property type="component" value="Plasmid unnamed4"/>
</dbReference>
<organism evidence="3 4">
    <name type="scientific">Hymenobacter monticola</name>
    <dbReference type="NCBI Taxonomy" id="1705399"/>
    <lineage>
        <taxon>Bacteria</taxon>
        <taxon>Pseudomonadati</taxon>
        <taxon>Bacteroidota</taxon>
        <taxon>Cytophagia</taxon>
        <taxon>Cytophagales</taxon>
        <taxon>Hymenobacteraceae</taxon>
        <taxon>Hymenobacter</taxon>
    </lineage>
</organism>